<dbReference type="InterPro" id="IPR033199">
    <property type="entry name" value="DDAH-like"/>
</dbReference>
<feature type="active site" description="Nucleophile" evidence="3">
    <location>
        <position position="281"/>
    </location>
</feature>
<evidence type="ECO:0000256" key="3">
    <source>
        <dbReference type="PIRSR" id="PIRSR633199-1"/>
    </source>
</evidence>
<name>A0A9W6PAN4_9ACTN</name>
<dbReference type="PANTHER" id="PTHR12737">
    <property type="entry name" value="DIMETHYLARGININE DIMETHYLAMINOHYDROLASE"/>
    <property type="match status" value="1"/>
</dbReference>
<dbReference type="GO" id="GO:0016597">
    <property type="term" value="F:amino acid binding"/>
    <property type="evidence" value="ECO:0007669"/>
    <property type="project" value="TreeGrafter"/>
</dbReference>
<proteinExistence type="inferred from homology"/>
<comment type="similarity">
    <text evidence="1">Belongs to the DDAH family.</text>
</comment>
<sequence length="292" mass="31298">MFSLMSPTSLLVETPDRIAVARHYVMCPPDYFDVQYAINAWMDPGIPVDRGLAAAQWNGLRDAYLGLGHRVSLLEPLSGLPDMVFTANGATIVDGVAYEARFRHPERAPETLAHRAWLAGGVARAVQASAVNEGEGDFLVTERCILAGTGFRTEPAAHREVQELFGRPVVSLQLVDPRFYHLDTAIAVLDDGRASDRPDIAYFPGAFTPEGRAALTGLFPDALAVGEEDAAVLGLNAVGDGRNVVLPVQAGGLVADLRERGYHPVLVDTSELAKAGGGPKCCTLEVREPLSR</sequence>
<protein>
    <submittedName>
        <fullName evidence="4">Amidinotransferase</fullName>
    </submittedName>
</protein>
<evidence type="ECO:0000256" key="2">
    <source>
        <dbReference type="ARBA" id="ARBA00022801"/>
    </source>
</evidence>
<reference evidence="4" key="1">
    <citation type="submission" date="2023-02" db="EMBL/GenBank/DDBJ databases">
        <title>Nocardiopsis ansamitocini NBRC 112285.</title>
        <authorList>
            <person name="Ichikawa N."/>
            <person name="Sato H."/>
            <person name="Tonouchi N."/>
        </authorList>
    </citation>
    <scope>NUCLEOTIDE SEQUENCE</scope>
    <source>
        <strain evidence="4">NBRC 112285</strain>
    </source>
</reference>
<dbReference type="Proteomes" id="UP001165092">
    <property type="component" value="Unassembled WGS sequence"/>
</dbReference>
<keyword evidence="5" id="KW-1185">Reference proteome</keyword>
<keyword evidence="2" id="KW-0378">Hydrolase</keyword>
<organism evidence="4 5">
    <name type="scientific">Nocardiopsis ansamitocini</name>
    <dbReference type="NCBI Taxonomy" id="1670832"/>
    <lineage>
        <taxon>Bacteria</taxon>
        <taxon>Bacillati</taxon>
        <taxon>Actinomycetota</taxon>
        <taxon>Actinomycetes</taxon>
        <taxon>Streptosporangiales</taxon>
        <taxon>Nocardiopsidaceae</taxon>
        <taxon>Nocardiopsis</taxon>
    </lineage>
</organism>
<dbReference type="NCBIfam" id="NF045659">
    <property type="entry name" value="DiMArgaseDdahMtb"/>
    <property type="match status" value="1"/>
</dbReference>
<dbReference type="EMBL" id="BSQG01000011">
    <property type="protein sequence ID" value="GLU50046.1"/>
    <property type="molecule type" value="Genomic_DNA"/>
</dbReference>
<evidence type="ECO:0000256" key="1">
    <source>
        <dbReference type="ARBA" id="ARBA00008532"/>
    </source>
</evidence>
<dbReference type="Gene3D" id="3.75.10.10">
    <property type="entry name" value="L-arginine/glycine Amidinotransferase, Chain A"/>
    <property type="match status" value="1"/>
</dbReference>
<dbReference type="GO" id="GO:0000052">
    <property type="term" value="P:citrulline metabolic process"/>
    <property type="evidence" value="ECO:0007669"/>
    <property type="project" value="TreeGrafter"/>
</dbReference>
<dbReference type="GO" id="GO:0016403">
    <property type="term" value="F:dimethylargininase activity"/>
    <property type="evidence" value="ECO:0007669"/>
    <property type="project" value="TreeGrafter"/>
</dbReference>
<evidence type="ECO:0000313" key="5">
    <source>
        <dbReference type="Proteomes" id="UP001165092"/>
    </source>
</evidence>
<gene>
    <name evidence="4" type="ORF">Nans01_43970</name>
</gene>
<comment type="caution">
    <text evidence="4">The sequence shown here is derived from an EMBL/GenBank/DDBJ whole genome shotgun (WGS) entry which is preliminary data.</text>
</comment>
<dbReference type="GO" id="GO:0045429">
    <property type="term" value="P:positive regulation of nitric oxide biosynthetic process"/>
    <property type="evidence" value="ECO:0007669"/>
    <property type="project" value="TreeGrafter"/>
</dbReference>
<feature type="active site" description="Proton donor" evidence="3">
    <location>
        <position position="181"/>
    </location>
</feature>
<accession>A0A9W6PAN4</accession>
<dbReference type="GO" id="GO:0006525">
    <property type="term" value="P:arginine metabolic process"/>
    <property type="evidence" value="ECO:0007669"/>
    <property type="project" value="TreeGrafter"/>
</dbReference>
<evidence type="ECO:0000313" key="4">
    <source>
        <dbReference type="EMBL" id="GLU50046.1"/>
    </source>
</evidence>
<dbReference type="SUPFAM" id="SSF55909">
    <property type="entry name" value="Pentein"/>
    <property type="match status" value="1"/>
</dbReference>
<dbReference type="AlphaFoldDB" id="A0A9W6PAN4"/>
<dbReference type="PANTHER" id="PTHR12737:SF9">
    <property type="entry name" value="DIMETHYLARGININASE"/>
    <property type="match status" value="1"/>
</dbReference>